<dbReference type="GO" id="GO:0005385">
    <property type="term" value="F:zinc ion transmembrane transporter activity"/>
    <property type="evidence" value="ECO:0007669"/>
    <property type="project" value="TreeGrafter"/>
</dbReference>
<evidence type="ECO:0000256" key="4">
    <source>
        <dbReference type="ARBA" id="ARBA00022692"/>
    </source>
</evidence>
<evidence type="ECO:0000256" key="5">
    <source>
        <dbReference type="ARBA" id="ARBA00022833"/>
    </source>
</evidence>
<dbReference type="KEGG" id="dmu:Desmu_0208"/>
<comment type="subcellular location">
    <subcellularLocation>
        <location evidence="1">Cell membrane</location>
        <topology evidence="1">Multi-pass membrane protein</topology>
    </subcellularLocation>
</comment>
<evidence type="ECO:0000256" key="8">
    <source>
        <dbReference type="SAM" id="Phobius"/>
    </source>
</evidence>
<organism evidence="9 10">
    <name type="scientific">Desulfurococcus mucosus (strain ATCC 35584 / DSM 2162 / JCM 9187 / O7/1)</name>
    <dbReference type="NCBI Taxonomy" id="765177"/>
    <lineage>
        <taxon>Archaea</taxon>
        <taxon>Thermoproteota</taxon>
        <taxon>Thermoprotei</taxon>
        <taxon>Desulfurococcales</taxon>
        <taxon>Desulfurococcaceae</taxon>
        <taxon>Desulfurococcus</taxon>
    </lineage>
</organism>
<feature type="transmembrane region" description="Helical" evidence="8">
    <location>
        <begin position="107"/>
        <end position="126"/>
    </location>
</feature>
<feature type="transmembrane region" description="Helical" evidence="8">
    <location>
        <begin position="168"/>
        <end position="191"/>
    </location>
</feature>
<dbReference type="PANTHER" id="PTHR11040">
    <property type="entry name" value="ZINC/IRON TRANSPORTER"/>
    <property type="match status" value="1"/>
</dbReference>
<keyword evidence="4 8" id="KW-0812">Transmembrane</keyword>
<dbReference type="eggNOG" id="arCOG00576">
    <property type="taxonomic scope" value="Archaea"/>
</dbReference>
<dbReference type="InterPro" id="IPR003689">
    <property type="entry name" value="ZIP"/>
</dbReference>
<dbReference type="Proteomes" id="UP000001068">
    <property type="component" value="Chromosome"/>
</dbReference>
<dbReference type="AlphaFoldDB" id="E8R7N2"/>
<feature type="transmembrane region" description="Helical" evidence="8">
    <location>
        <begin position="138"/>
        <end position="161"/>
    </location>
</feature>
<evidence type="ECO:0000313" key="10">
    <source>
        <dbReference type="Proteomes" id="UP000001068"/>
    </source>
</evidence>
<name>E8R7N2_DESM0</name>
<proteinExistence type="inferred from homology"/>
<feature type="transmembrane region" description="Helical" evidence="8">
    <location>
        <begin position="66"/>
        <end position="86"/>
    </location>
</feature>
<evidence type="ECO:0000256" key="2">
    <source>
        <dbReference type="ARBA" id="ARBA00006939"/>
    </source>
</evidence>
<protein>
    <submittedName>
        <fullName evidence="9">Zinc/iron permease</fullName>
    </submittedName>
</protein>
<evidence type="ECO:0000256" key="1">
    <source>
        <dbReference type="ARBA" id="ARBA00004651"/>
    </source>
</evidence>
<keyword evidence="6 8" id="KW-1133">Transmembrane helix</keyword>
<keyword evidence="7 8" id="KW-0472">Membrane</keyword>
<dbReference type="GeneID" id="10152896"/>
<dbReference type="EMBL" id="CP002363">
    <property type="protein sequence ID" value="ADV64527.1"/>
    <property type="molecule type" value="Genomic_DNA"/>
</dbReference>
<sequence length="246" mass="26051" precursor="true">MERETLLFGELLSNTGFILVSSIVGILPVLAGFKPPVRWIDASLGFSGGVMIAVSFSMLYEGELSAYKLVFFTAGFAVMWLLEALIPHEHLVKGYEGPRVMKARLKIAWLIAFSMILHNVPEGLAVGSSTVRNPVLGFSVAVAIGVQDVVEGFMAGLPYVITGDRGRAFLLSLIAALAEALASLGAGFLGIVEAGALAPLTCFSSGAMVFIVSHEIIPETHREHSSESTAGFLLGVMAATVLELLL</sequence>
<evidence type="ECO:0000256" key="3">
    <source>
        <dbReference type="ARBA" id="ARBA00022475"/>
    </source>
</evidence>
<keyword evidence="10" id="KW-1185">Reference proteome</keyword>
<reference evidence="9 10" key="2">
    <citation type="journal article" date="2011" name="Stand. Genomic Sci.">
        <title>Complete genome sequence of Desulfurococcus mucosus type strain (O7/1).</title>
        <authorList>
            <person name="Wirth R."/>
            <person name="Chertkov O."/>
            <person name="Held B."/>
            <person name="Lapidus A."/>
            <person name="Nolan M."/>
            <person name="Lucas S."/>
            <person name="Hammon N."/>
            <person name="Deshpande S."/>
            <person name="Cheng J.F."/>
            <person name="Tapia R."/>
            <person name="Han C."/>
            <person name="Goodwin L."/>
            <person name="Pitluck S."/>
            <person name="Liolios K."/>
            <person name="Ioanna P."/>
            <person name="Ivanova N."/>
            <person name="Mavromatis K."/>
            <person name="Mikhailova N."/>
            <person name="Pati A."/>
            <person name="Chen A."/>
            <person name="Palaniappan K."/>
            <person name="Land M."/>
            <person name="Hauser L."/>
            <person name="Chang Y.J."/>
            <person name="Jeffries C.D."/>
            <person name="Bilek Y."/>
            <person name="Hader T."/>
            <person name="Rohde M."/>
            <person name="Spring S."/>
            <person name="Sikorski J."/>
            <person name="Goker M."/>
            <person name="Woyke T."/>
            <person name="Bristow J."/>
            <person name="Eisen J.A."/>
            <person name="Markowitz V."/>
            <person name="Hugenholtz P."/>
            <person name="Kyrpides N.C."/>
            <person name="Klenk H.P."/>
        </authorList>
    </citation>
    <scope>NUCLEOTIDE SEQUENCE [LARGE SCALE GENOMIC DNA]</scope>
    <source>
        <strain evidence="10">ATCC 35584 / DSM 2162 / JCM 9187 / O7/1</strain>
    </source>
</reference>
<feature type="transmembrane region" description="Helical" evidence="8">
    <location>
        <begin position="12"/>
        <end position="33"/>
    </location>
</feature>
<keyword evidence="5" id="KW-0862">Zinc</keyword>
<feature type="transmembrane region" description="Helical" evidence="8">
    <location>
        <begin position="40"/>
        <end position="60"/>
    </location>
</feature>
<dbReference type="GO" id="GO:0005886">
    <property type="term" value="C:plasma membrane"/>
    <property type="evidence" value="ECO:0007669"/>
    <property type="project" value="UniProtKB-SubCell"/>
</dbReference>
<evidence type="ECO:0000256" key="7">
    <source>
        <dbReference type="ARBA" id="ARBA00023136"/>
    </source>
</evidence>
<dbReference type="STRING" id="765177.Desmu_0208"/>
<dbReference type="PANTHER" id="PTHR11040:SF211">
    <property type="entry name" value="ZINC TRANSPORTER ZIP11"/>
    <property type="match status" value="1"/>
</dbReference>
<evidence type="ECO:0000256" key="6">
    <source>
        <dbReference type="ARBA" id="ARBA00022989"/>
    </source>
</evidence>
<evidence type="ECO:0000313" key="9">
    <source>
        <dbReference type="EMBL" id="ADV64527.1"/>
    </source>
</evidence>
<dbReference type="HOGENOM" id="CLU_015114_1_3_2"/>
<dbReference type="Pfam" id="PF02535">
    <property type="entry name" value="Zip"/>
    <property type="match status" value="1"/>
</dbReference>
<keyword evidence="3" id="KW-1003">Cell membrane</keyword>
<reference evidence="10" key="1">
    <citation type="submission" date="2010-11" db="EMBL/GenBank/DDBJ databases">
        <title>The complete genome of Desulfurococcus mucosus DSM 2162.</title>
        <authorList>
            <consortium name="US DOE Joint Genome Institute (JGI-PGF)"/>
            <person name="Lucas S."/>
            <person name="Copeland A."/>
            <person name="Lapidus A."/>
            <person name="Bruce D."/>
            <person name="Goodwin L."/>
            <person name="Pitluck S."/>
            <person name="Kyrpides N."/>
            <person name="Mavromatis K."/>
            <person name="Pagani I."/>
            <person name="Ivanova N."/>
            <person name="Ovchinnikova G."/>
            <person name="Chertkov O."/>
            <person name="Held B."/>
            <person name="Brettin T."/>
            <person name="Detter J.C."/>
            <person name="Tapia R."/>
            <person name="Han C."/>
            <person name="Land M."/>
            <person name="Hauser L."/>
            <person name="Markowitz V."/>
            <person name="Cheng J.-F."/>
            <person name="Hugenholtz P."/>
            <person name="Woyke T."/>
            <person name="Wu D."/>
            <person name="Wirth R."/>
            <person name="Bilek Y."/>
            <person name="Hader T."/>
            <person name="Klenk H.-P."/>
            <person name="Eisen J.A."/>
        </authorList>
    </citation>
    <scope>NUCLEOTIDE SEQUENCE [LARGE SCALE GENOMIC DNA]</scope>
    <source>
        <strain evidence="10">ATCC 35584 / DSM 2162 / JCM 9187 / O7/1</strain>
    </source>
</reference>
<comment type="similarity">
    <text evidence="2">Belongs to the ZIP transporter (TC 2.A.5) family.</text>
</comment>
<gene>
    <name evidence="9" type="ordered locus">Desmu_0208</name>
</gene>
<accession>E8R7N2</accession>
<dbReference type="RefSeq" id="WP_013561749.1">
    <property type="nucleotide sequence ID" value="NC_014961.1"/>
</dbReference>